<dbReference type="Proteomes" id="UP000186804">
    <property type="component" value="Unassembled WGS sequence"/>
</dbReference>
<keyword evidence="2" id="KW-1185">Reference proteome</keyword>
<name>A0A1J4MUP8_9CRYT</name>
<organism evidence="1 2">
    <name type="scientific">Cryptosporidium andersoni</name>
    <dbReference type="NCBI Taxonomy" id="117008"/>
    <lineage>
        <taxon>Eukaryota</taxon>
        <taxon>Sar</taxon>
        <taxon>Alveolata</taxon>
        <taxon>Apicomplexa</taxon>
        <taxon>Conoidasida</taxon>
        <taxon>Coccidia</taxon>
        <taxon>Eucoccidiorida</taxon>
        <taxon>Eimeriorina</taxon>
        <taxon>Cryptosporidiidae</taxon>
        <taxon>Cryptosporidium</taxon>
    </lineage>
</organism>
<dbReference type="OrthoDB" id="10314986at2759"/>
<dbReference type="VEuPathDB" id="CryptoDB:cand_037850"/>
<dbReference type="GeneID" id="92367969"/>
<dbReference type="EMBL" id="LRBS01000011">
    <property type="protein sequence ID" value="OII77977.1"/>
    <property type="molecule type" value="Genomic_DNA"/>
</dbReference>
<dbReference type="AlphaFoldDB" id="A0A1J4MUP8"/>
<proteinExistence type="predicted"/>
<sequence>MIVNTFFRSIYIMEKFSDAITYLNKKINHIEEEIHILDAKKHQLDLQKQDIEGKVKINNNKSEIIDKFEIYLTKISAFRLSNNDEKFDLLLEKVKMSIIQYGSKRFSYYKYNIIKQWHLIYCTHCKDAEGNLYCEVVERIKLHDSINQPCYINDITNIYKSCIIEVYNQIRNPLIKFDLSKSLKEFITFIINIEKDHPEIYYKLHIHKYLYQIIFPFIYLEMLSWDPLYLIKESKELEGNILNSELLKNNNIIEWNNHFSIESFKWYNFILRMLNMTSESYIEYDDQQTKTDINIMNISRFSSIIYDGIEFIFTNYICEIITNIWIPLNIEETNNIISSISIIFSIIPDQQLPKYKTSLKILLLQKFTLCFKELIFPVSDLRFDSLYDDLNDSDYNFLLHLLSWCISLSNFRNIISDVEKKDLLNITIIHMINYLKDTQVTSNTSTHIYKILYMKLPEMKLYLNIYSNILG</sequence>
<reference evidence="1 2" key="1">
    <citation type="submission" date="2016-10" db="EMBL/GenBank/DDBJ databases">
        <title>Reductive evolution of mitochondrial metabolism and differential evolution of invasion-related proteins in Cryptosporidium.</title>
        <authorList>
            <person name="Liu S."/>
            <person name="Roellig D.M."/>
            <person name="Guo Y."/>
            <person name="Li N."/>
            <person name="Frace M.A."/>
            <person name="Tang K."/>
            <person name="Zhang L."/>
            <person name="Feng Y."/>
            <person name="Xiao L."/>
        </authorList>
    </citation>
    <scope>NUCLEOTIDE SEQUENCE [LARGE SCALE GENOMIC DNA]</scope>
    <source>
        <strain evidence="1">30847</strain>
    </source>
</reference>
<protein>
    <submittedName>
        <fullName evidence="1">Uncharacterized protein</fullName>
    </submittedName>
</protein>
<gene>
    <name evidence="1" type="ORF">cand_037850</name>
</gene>
<accession>A0A1J4MUP8</accession>
<evidence type="ECO:0000313" key="2">
    <source>
        <dbReference type="Proteomes" id="UP000186804"/>
    </source>
</evidence>
<evidence type="ECO:0000313" key="1">
    <source>
        <dbReference type="EMBL" id="OII77977.1"/>
    </source>
</evidence>
<dbReference type="RefSeq" id="XP_067069823.1">
    <property type="nucleotide sequence ID" value="XM_067214010.1"/>
</dbReference>
<comment type="caution">
    <text evidence="1">The sequence shown here is derived from an EMBL/GenBank/DDBJ whole genome shotgun (WGS) entry which is preliminary data.</text>
</comment>